<dbReference type="STRING" id="1802532.A2210_02325"/>
<evidence type="ECO:0000256" key="3">
    <source>
        <dbReference type="ARBA" id="ARBA00022679"/>
    </source>
</evidence>
<keyword evidence="5" id="KW-0460">Magnesium</keyword>
<reference evidence="7 8" key="1">
    <citation type="journal article" date="2016" name="Nat. Commun.">
        <title>Thousands of microbial genomes shed light on interconnected biogeochemical processes in an aquifer system.</title>
        <authorList>
            <person name="Anantharaman K."/>
            <person name="Brown C.T."/>
            <person name="Hug L.A."/>
            <person name="Sharon I."/>
            <person name="Castelle C.J."/>
            <person name="Probst A.J."/>
            <person name="Thomas B.C."/>
            <person name="Singh A."/>
            <person name="Wilkins M.J."/>
            <person name="Karaoz U."/>
            <person name="Brodie E.L."/>
            <person name="Williams K.H."/>
            <person name="Hubbard S.S."/>
            <person name="Banfield J.F."/>
        </authorList>
    </citation>
    <scope>NUCLEOTIDE SEQUENCE [LARGE SCALE GENOMIC DNA]</scope>
</reference>
<evidence type="ECO:0008006" key="9">
    <source>
        <dbReference type="Google" id="ProtNLM"/>
    </source>
</evidence>
<comment type="caution">
    <text evidence="7">The sequence shown here is derived from an EMBL/GenBank/DDBJ whole genome shotgun (WGS) entry which is preliminary data.</text>
</comment>
<dbReference type="Gene3D" id="1.10.600.10">
    <property type="entry name" value="Farnesyl Diphosphate Synthase"/>
    <property type="match status" value="1"/>
</dbReference>
<comment type="similarity">
    <text evidence="2 6">Belongs to the FPP/GGPP synthase family.</text>
</comment>
<dbReference type="AlphaFoldDB" id="A0A1F8CH97"/>
<evidence type="ECO:0000256" key="5">
    <source>
        <dbReference type="ARBA" id="ARBA00022842"/>
    </source>
</evidence>
<accession>A0A1F8CH97</accession>
<dbReference type="SFLD" id="SFLDG01017">
    <property type="entry name" value="Polyprenyl_Transferase_Like"/>
    <property type="match status" value="1"/>
</dbReference>
<keyword evidence="3 6" id="KW-0808">Transferase</keyword>
<name>A0A1F8CH97_9BACT</name>
<dbReference type="GO" id="GO:0046872">
    <property type="term" value="F:metal ion binding"/>
    <property type="evidence" value="ECO:0007669"/>
    <property type="project" value="UniProtKB-KW"/>
</dbReference>
<dbReference type="GO" id="GO:0008299">
    <property type="term" value="P:isoprenoid biosynthetic process"/>
    <property type="evidence" value="ECO:0007669"/>
    <property type="project" value="InterPro"/>
</dbReference>
<dbReference type="Pfam" id="PF00348">
    <property type="entry name" value="polyprenyl_synt"/>
    <property type="match status" value="1"/>
</dbReference>
<dbReference type="GO" id="GO:0004659">
    <property type="term" value="F:prenyltransferase activity"/>
    <property type="evidence" value="ECO:0007669"/>
    <property type="project" value="InterPro"/>
</dbReference>
<proteinExistence type="inferred from homology"/>
<dbReference type="InterPro" id="IPR033749">
    <property type="entry name" value="Polyprenyl_synt_CS"/>
</dbReference>
<evidence type="ECO:0000256" key="1">
    <source>
        <dbReference type="ARBA" id="ARBA00001946"/>
    </source>
</evidence>
<dbReference type="InterPro" id="IPR000092">
    <property type="entry name" value="Polyprenyl_synt"/>
</dbReference>
<keyword evidence="4" id="KW-0479">Metal-binding</keyword>
<protein>
    <recommendedName>
        <fullName evidence="9">Polyprenyl synthetase</fullName>
    </recommendedName>
</protein>
<gene>
    <name evidence="7" type="ORF">A2210_02325</name>
</gene>
<comment type="cofactor">
    <cofactor evidence="1">
        <name>Mg(2+)</name>
        <dbReference type="ChEBI" id="CHEBI:18420"/>
    </cofactor>
</comment>
<sequence length="365" mass="40288">MASNHEFIAPSERAEKAVSQLSNFKKRFDLALLEFFAQEIEQARTLRPELANFLRVGAEFAAQGGKRLRPAFLFCGYKAAGGMDDEAAIHSSISVELVHAGALIHDDIMDHSDLRRGKATVHKVLASQLGDEQVGNSVAIIAGDTIFALAGKSLSQFPDSGKVVSARQLLDEMCLEINFGQCLDVLGNKMDTLERDWIMKVMEFKTAGYTVEKPLLIGALLGGASPELLDSLSKYGKPLGIAFQIQDDILGMFGDEEKVGKPIDSDLKESKKTLLVLETIEKLNQEGRVEELERFRGVLGNPDLIQDDYRWVQNLMVETGALASSRDLAVTLISKAKTAIEDVQMEQESKDYLLGIADFMLQREY</sequence>
<dbReference type="PROSITE" id="PS00444">
    <property type="entry name" value="POLYPRENYL_SYNTHASE_2"/>
    <property type="match status" value="1"/>
</dbReference>
<evidence type="ECO:0000313" key="8">
    <source>
        <dbReference type="Proteomes" id="UP000177855"/>
    </source>
</evidence>
<evidence type="ECO:0000256" key="6">
    <source>
        <dbReference type="RuleBase" id="RU004466"/>
    </source>
</evidence>
<dbReference type="EMBL" id="MGHS01000048">
    <property type="protein sequence ID" value="OGM75743.1"/>
    <property type="molecule type" value="Genomic_DNA"/>
</dbReference>
<evidence type="ECO:0000313" key="7">
    <source>
        <dbReference type="EMBL" id="OGM75743.1"/>
    </source>
</evidence>
<organism evidence="7 8">
    <name type="scientific">Candidatus Woesebacteria bacterium RIFOXYA1_FULL_40_18</name>
    <dbReference type="NCBI Taxonomy" id="1802532"/>
    <lineage>
        <taxon>Bacteria</taxon>
        <taxon>Candidatus Woeseibacteriota</taxon>
    </lineage>
</organism>
<dbReference type="SUPFAM" id="SSF48576">
    <property type="entry name" value="Terpenoid synthases"/>
    <property type="match status" value="1"/>
</dbReference>
<dbReference type="InterPro" id="IPR008949">
    <property type="entry name" value="Isoprenoid_synthase_dom_sf"/>
</dbReference>
<evidence type="ECO:0000256" key="4">
    <source>
        <dbReference type="ARBA" id="ARBA00022723"/>
    </source>
</evidence>
<dbReference type="PANTHER" id="PTHR12001">
    <property type="entry name" value="GERANYLGERANYL PYROPHOSPHATE SYNTHASE"/>
    <property type="match status" value="1"/>
</dbReference>
<dbReference type="PROSITE" id="PS00723">
    <property type="entry name" value="POLYPRENYL_SYNTHASE_1"/>
    <property type="match status" value="1"/>
</dbReference>
<evidence type="ECO:0000256" key="2">
    <source>
        <dbReference type="ARBA" id="ARBA00006706"/>
    </source>
</evidence>
<dbReference type="SFLD" id="SFLDS00005">
    <property type="entry name" value="Isoprenoid_Synthase_Type_I"/>
    <property type="match status" value="1"/>
</dbReference>
<dbReference type="Proteomes" id="UP000177855">
    <property type="component" value="Unassembled WGS sequence"/>
</dbReference>
<dbReference type="PANTHER" id="PTHR12001:SF85">
    <property type="entry name" value="SHORT CHAIN ISOPRENYL DIPHOSPHATE SYNTHASE"/>
    <property type="match status" value="1"/>
</dbReference>
<dbReference type="CDD" id="cd00685">
    <property type="entry name" value="Trans_IPPS_HT"/>
    <property type="match status" value="1"/>
</dbReference>